<reference evidence="1 2" key="1">
    <citation type="journal article" date="2014" name="Genome Announc.">
        <title>Draft Genome Sequences of a Phylogenetically Diverse Suite of Pseudomonas syringae Strains from Multiple Source Populations.</title>
        <authorList>
            <person name="Baltrus D.A."/>
            <person name="Yourstone S."/>
            <person name="Lind A."/>
            <person name="Guilbaud C."/>
            <person name="Sands D.C."/>
            <person name="Jones C.D."/>
            <person name="Morris C.E."/>
            <person name="Dangl J.L."/>
        </authorList>
    </citation>
    <scope>NUCLEOTIDE SEQUENCE [LARGE SCALE GENOMIC DNA]</scope>
    <source>
        <strain evidence="1 2">UB303</strain>
    </source>
</reference>
<evidence type="ECO:0000313" key="2">
    <source>
        <dbReference type="Proteomes" id="UP000464688"/>
    </source>
</evidence>
<evidence type="ECO:0000313" key="1">
    <source>
        <dbReference type="EMBL" id="QHF09810.1"/>
    </source>
</evidence>
<accession>A0AAJ4E5R1</accession>
<organism evidence="1 2">
    <name type="scientific">Pseudomonas syringae UB303</name>
    <dbReference type="NCBI Taxonomy" id="1357287"/>
    <lineage>
        <taxon>Bacteria</taxon>
        <taxon>Pseudomonadati</taxon>
        <taxon>Pseudomonadota</taxon>
        <taxon>Gammaproteobacteria</taxon>
        <taxon>Pseudomonadales</taxon>
        <taxon>Pseudomonadaceae</taxon>
        <taxon>Pseudomonas</taxon>
        <taxon>Pseudomonas syringae</taxon>
    </lineage>
</organism>
<dbReference type="EMBL" id="CP047267">
    <property type="protein sequence ID" value="QHF09810.1"/>
    <property type="molecule type" value="Genomic_DNA"/>
</dbReference>
<proteinExistence type="predicted"/>
<name>A0AAJ4E5R1_PSESX</name>
<dbReference type="AlphaFoldDB" id="A0AAJ4E5R1"/>
<gene>
    <name evidence="1" type="ORF">N026_21025</name>
</gene>
<dbReference type="Proteomes" id="UP000464688">
    <property type="component" value="Chromosome"/>
</dbReference>
<sequence>MSRRPFTNLVLTKRNFPCGVFGVGHLLHQASRRLRSDVLPNLEVFPIVSLVKASLAI</sequence>
<protein>
    <submittedName>
        <fullName evidence="1">Uncharacterized protein</fullName>
    </submittedName>
</protein>